<dbReference type="GO" id="GO:0005126">
    <property type="term" value="F:cytokine receptor binding"/>
    <property type="evidence" value="ECO:0007669"/>
    <property type="project" value="InterPro"/>
</dbReference>
<dbReference type="AlphaFoldDB" id="A0A9W7WXK0"/>
<dbReference type="Proteomes" id="UP001059041">
    <property type="component" value="Linkage Group LG4"/>
</dbReference>
<evidence type="ECO:0000256" key="5">
    <source>
        <dbReference type="ARBA" id="ARBA00022729"/>
    </source>
</evidence>
<keyword evidence="6" id="KW-1015">Disulfide bond</keyword>
<dbReference type="PRINTS" id="PR01949">
    <property type="entry name" value="INTLKN15FISH"/>
</dbReference>
<evidence type="ECO:0000256" key="2">
    <source>
        <dbReference type="ARBA" id="ARBA00006050"/>
    </source>
</evidence>
<evidence type="ECO:0000256" key="4">
    <source>
        <dbReference type="ARBA" id="ARBA00022525"/>
    </source>
</evidence>
<evidence type="ECO:0000313" key="8">
    <source>
        <dbReference type="EMBL" id="KAI7810512.1"/>
    </source>
</evidence>
<dbReference type="Pfam" id="PF02372">
    <property type="entry name" value="IL15"/>
    <property type="match status" value="1"/>
</dbReference>
<accession>A0A9W7WXK0</accession>
<name>A0A9W7WXK0_TRIRA</name>
<dbReference type="InterPro" id="IPR009079">
    <property type="entry name" value="4_helix_cytokine-like_core"/>
</dbReference>
<dbReference type="PRINTS" id="PR01930">
    <property type="entry name" value="INTRLEUKIN15"/>
</dbReference>
<sequence>MILMTICFAIIVGFRNKPPKLKTMRIVRCGCNPWCIESHLECHLNSEVWNSFLILSCLSALLPVADSHEMQALKDLQNALNQTRAVFERSDAHLYAPNIESITKCTNKFFDCYLLEMNVVLHEEDVTGRNMEKVETTLERYKGHNCSAIHPCEAEELTNSVVFYKRMETLLQKLTQLCKDNPNPTCD</sequence>
<dbReference type="InterPro" id="IPR020439">
    <property type="entry name" value="IL-15"/>
</dbReference>
<comment type="subcellular location">
    <subcellularLocation>
        <location evidence="1">Secreted</location>
    </subcellularLocation>
</comment>
<dbReference type="PANTHER" id="PTHR14356">
    <property type="entry name" value="INTERLEUKIN-15-RELATED"/>
    <property type="match status" value="1"/>
</dbReference>
<evidence type="ECO:0000256" key="6">
    <source>
        <dbReference type="ARBA" id="ARBA00023157"/>
    </source>
</evidence>
<proteinExistence type="inferred from homology"/>
<dbReference type="Gene3D" id="1.20.1250.70">
    <property type="entry name" value="Interleukin-15/Interleukin-21"/>
    <property type="match status" value="1"/>
</dbReference>
<comment type="similarity">
    <text evidence="2 7">Belongs to the IL-15/IL-21 family.</text>
</comment>
<organism evidence="8 9">
    <name type="scientific">Triplophysa rosa</name>
    <name type="common">Cave loach</name>
    <dbReference type="NCBI Taxonomy" id="992332"/>
    <lineage>
        <taxon>Eukaryota</taxon>
        <taxon>Metazoa</taxon>
        <taxon>Chordata</taxon>
        <taxon>Craniata</taxon>
        <taxon>Vertebrata</taxon>
        <taxon>Euteleostomi</taxon>
        <taxon>Actinopterygii</taxon>
        <taxon>Neopterygii</taxon>
        <taxon>Teleostei</taxon>
        <taxon>Ostariophysi</taxon>
        <taxon>Cypriniformes</taxon>
        <taxon>Nemacheilidae</taxon>
        <taxon>Triplophysa</taxon>
    </lineage>
</organism>
<comment type="caution">
    <text evidence="8">The sequence shown here is derived from an EMBL/GenBank/DDBJ whole genome shotgun (WGS) entry which is preliminary data.</text>
</comment>
<dbReference type="GO" id="GO:0006955">
    <property type="term" value="P:immune response"/>
    <property type="evidence" value="ECO:0007669"/>
    <property type="project" value="InterPro"/>
</dbReference>
<dbReference type="SUPFAM" id="SSF47266">
    <property type="entry name" value="4-helical cytokines"/>
    <property type="match status" value="1"/>
</dbReference>
<dbReference type="InterPro" id="IPR020410">
    <property type="entry name" value="IL-15_fish"/>
</dbReference>
<evidence type="ECO:0000256" key="1">
    <source>
        <dbReference type="ARBA" id="ARBA00004613"/>
    </source>
</evidence>
<dbReference type="GO" id="GO:0042102">
    <property type="term" value="P:positive regulation of T cell proliferation"/>
    <property type="evidence" value="ECO:0007669"/>
    <property type="project" value="TreeGrafter"/>
</dbReference>
<protein>
    <recommendedName>
        <fullName evidence="7">Interleukin</fullName>
    </recommendedName>
</protein>
<dbReference type="GO" id="GO:0005125">
    <property type="term" value="F:cytokine activity"/>
    <property type="evidence" value="ECO:0007669"/>
    <property type="project" value="UniProtKB-KW"/>
</dbReference>
<dbReference type="GO" id="GO:0050778">
    <property type="term" value="P:positive regulation of immune response"/>
    <property type="evidence" value="ECO:0007669"/>
    <property type="project" value="TreeGrafter"/>
</dbReference>
<keyword evidence="5" id="KW-0732">Signal</keyword>
<dbReference type="GO" id="GO:0042119">
    <property type="term" value="P:neutrophil activation"/>
    <property type="evidence" value="ECO:0007669"/>
    <property type="project" value="TreeGrafter"/>
</dbReference>
<dbReference type="InterPro" id="IPR003443">
    <property type="entry name" value="IL-15/IL-21_fam"/>
</dbReference>
<dbReference type="GO" id="GO:0005615">
    <property type="term" value="C:extracellular space"/>
    <property type="evidence" value="ECO:0007669"/>
    <property type="project" value="UniProtKB-KW"/>
</dbReference>
<evidence type="ECO:0000256" key="3">
    <source>
        <dbReference type="ARBA" id="ARBA00022514"/>
    </source>
</evidence>
<dbReference type="PANTHER" id="PTHR14356:SF3">
    <property type="entry name" value="INTERLEUKIN-15"/>
    <property type="match status" value="1"/>
</dbReference>
<reference evidence="8" key="1">
    <citation type="submission" date="2021-02" db="EMBL/GenBank/DDBJ databases">
        <title>Comparative genomics reveals that relaxation of natural selection precedes convergent phenotypic evolution of cavefish.</title>
        <authorList>
            <person name="Peng Z."/>
        </authorList>
    </citation>
    <scope>NUCLEOTIDE SEQUENCE</scope>
    <source>
        <tissue evidence="8">Muscle</tissue>
    </source>
</reference>
<dbReference type="EMBL" id="JAFHDT010000004">
    <property type="protein sequence ID" value="KAI7810512.1"/>
    <property type="molecule type" value="Genomic_DNA"/>
</dbReference>
<gene>
    <name evidence="8" type="ORF">IRJ41_002886</name>
</gene>
<evidence type="ECO:0000313" key="9">
    <source>
        <dbReference type="Proteomes" id="UP001059041"/>
    </source>
</evidence>
<keyword evidence="4" id="KW-0964">Secreted</keyword>
<evidence type="ECO:0000256" key="7">
    <source>
        <dbReference type="RuleBase" id="RU003453"/>
    </source>
</evidence>
<dbReference type="GO" id="GO:0001819">
    <property type="term" value="P:positive regulation of cytokine production"/>
    <property type="evidence" value="ECO:0007669"/>
    <property type="project" value="TreeGrafter"/>
</dbReference>
<keyword evidence="9" id="KW-1185">Reference proteome</keyword>
<keyword evidence="3 7" id="KW-0202">Cytokine</keyword>